<comment type="similarity">
    <text evidence="2">Belongs to the MoaD family.</text>
</comment>
<name>A0ABN0WWI6_9ALTE</name>
<reference evidence="4 5" key="1">
    <citation type="journal article" date="2019" name="Int. J. Syst. Evol. Microbiol.">
        <title>The Global Catalogue of Microorganisms (GCM) 10K type strain sequencing project: providing services to taxonomists for standard genome sequencing and annotation.</title>
        <authorList>
            <consortium name="The Broad Institute Genomics Platform"/>
            <consortium name="The Broad Institute Genome Sequencing Center for Infectious Disease"/>
            <person name="Wu L."/>
            <person name="Ma J."/>
        </authorList>
    </citation>
    <scope>NUCLEOTIDE SEQUENCE [LARGE SCALE GENOMIC DNA]</scope>
    <source>
        <strain evidence="4 5">JCM 13378</strain>
    </source>
</reference>
<dbReference type="PANTHER" id="PTHR33359">
    <property type="entry name" value="MOLYBDOPTERIN SYNTHASE SULFUR CARRIER SUBUNIT"/>
    <property type="match status" value="1"/>
</dbReference>
<gene>
    <name evidence="4" type="primary">moaD_1</name>
    <name evidence="4" type="ORF">GCM10009092_11240</name>
</gene>
<dbReference type="NCBIfam" id="NF008347">
    <property type="entry name" value="PRK11130.1"/>
    <property type="match status" value="1"/>
</dbReference>
<evidence type="ECO:0000256" key="3">
    <source>
        <dbReference type="ARBA" id="ARBA00024247"/>
    </source>
</evidence>
<evidence type="ECO:0000256" key="2">
    <source>
        <dbReference type="ARBA" id="ARBA00024200"/>
    </source>
</evidence>
<sequence>MITVLFFAQLREQLGHDKLTLHSAFYDIGALRHYLMAQHKEWQAYLAPDNSLAAVNQCLVNDHHPLHSGDEVAFFPPVTGG</sequence>
<evidence type="ECO:0000313" key="5">
    <source>
        <dbReference type="Proteomes" id="UP001501757"/>
    </source>
</evidence>
<protein>
    <recommendedName>
        <fullName evidence="3">Molybdopterin synthase sulfur carrier subunit</fullName>
    </recommendedName>
</protein>
<dbReference type="EMBL" id="BAAAEI010000006">
    <property type="protein sequence ID" value="GAA0348604.1"/>
    <property type="molecule type" value="Genomic_DNA"/>
</dbReference>
<accession>A0ABN0WWI6</accession>
<keyword evidence="5" id="KW-1185">Reference proteome</keyword>
<dbReference type="RefSeq" id="WP_102798829.1">
    <property type="nucleotide sequence ID" value="NZ_BAAAEI010000006.1"/>
</dbReference>
<dbReference type="NCBIfam" id="TIGR01682">
    <property type="entry name" value="moaD"/>
    <property type="match status" value="1"/>
</dbReference>
<dbReference type="Proteomes" id="UP001501757">
    <property type="component" value="Unassembled WGS sequence"/>
</dbReference>
<evidence type="ECO:0000313" key="4">
    <source>
        <dbReference type="EMBL" id="GAA0348604.1"/>
    </source>
</evidence>
<evidence type="ECO:0000256" key="1">
    <source>
        <dbReference type="ARBA" id="ARBA00022741"/>
    </source>
</evidence>
<organism evidence="4 5">
    <name type="scientific">Bowmanella denitrificans</name>
    <dbReference type="NCBI Taxonomy" id="366582"/>
    <lineage>
        <taxon>Bacteria</taxon>
        <taxon>Pseudomonadati</taxon>
        <taxon>Pseudomonadota</taxon>
        <taxon>Gammaproteobacteria</taxon>
        <taxon>Alteromonadales</taxon>
        <taxon>Alteromonadaceae</taxon>
        <taxon>Bowmanella</taxon>
    </lineage>
</organism>
<keyword evidence="1" id="KW-0547">Nucleotide-binding</keyword>
<dbReference type="Pfam" id="PF02597">
    <property type="entry name" value="ThiS"/>
    <property type="match status" value="1"/>
</dbReference>
<proteinExistence type="inferred from homology"/>
<comment type="caution">
    <text evidence="4">The sequence shown here is derived from an EMBL/GenBank/DDBJ whole genome shotgun (WGS) entry which is preliminary data.</text>
</comment>
<dbReference type="SUPFAM" id="SSF54285">
    <property type="entry name" value="MoaD/ThiS"/>
    <property type="match status" value="1"/>
</dbReference>
<dbReference type="Gene3D" id="3.10.20.30">
    <property type="match status" value="1"/>
</dbReference>
<dbReference type="PANTHER" id="PTHR33359:SF1">
    <property type="entry name" value="MOLYBDOPTERIN SYNTHASE SULFUR CARRIER SUBUNIT"/>
    <property type="match status" value="1"/>
</dbReference>
<dbReference type="InterPro" id="IPR003749">
    <property type="entry name" value="ThiS/MoaD-like"/>
</dbReference>
<dbReference type="InterPro" id="IPR016155">
    <property type="entry name" value="Mopterin_synth/thiamin_S_b"/>
</dbReference>
<dbReference type="CDD" id="cd00754">
    <property type="entry name" value="Ubl_MoaD"/>
    <property type="match status" value="1"/>
</dbReference>
<dbReference type="InterPro" id="IPR012675">
    <property type="entry name" value="Beta-grasp_dom_sf"/>
</dbReference>
<dbReference type="InterPro" id="IPR044672">
    <property type="entry name" value="MOCS2A"/>
</dbReference>